<dbReference type="PRINTS" id="PR00092">
    <property type="entry name" value="TYROSINASE"/>
</dbReference>
<dbReference type="EMBL" id="KZ301973">
    <property type="protein sequence ID" value="PFH53631.1"/>
    <property type="molecule type" value="Genomic_DNA"/>
</dbReference>
<dbReference type="AlphaFoldDB" id="A0A2A9NYK6"/>
<dbReference type="GO" id="GO:0004503">
    <property type="term" value="F:tyrosinase activity"/>
    <property type="evidence" value="ECO:0007669"/>
    <property type="project" value="UniProtKB-EC"/>
</dbReference>
<name>A0A2A9NYK6_9AGAR</name>
<dbReference type="PANTHER" id="PTHR11474:SF76">
    <property type="entry name" value="SHKT DOMAIN-CONTAINING PROTEIN"/>
    <property type="match status" value="1"/>
</dbReference>
<gene>
    <name evidence="12" type="ORF">AMATHDRAFT_54855</name>
</gene>
<dbReference type="PANTHER" id="PTHR11474">
    <property type="entry name" value="TYROSINASE FAMILY MEMBER"/>
    <property type="match status" value="1"/>
</dbReference>
<evidence type="ECO:0000256" key="10">
    <source>
        <dbReference type="ARBA" id="ARBA00048881"/>
    </source>
</evidence>
<keyword evidence="5" id="KW-0560">Oxidoreductase</keyword>
<comment type="catalytic activity">
    <reaction evidence="9">
        <text>2 L-dopa + O2 = 2 L-dopaquinone + 2 H2O</text>
        <dbReference type="Rhea" id="RHEA:34287"/>
        <dbReference type="ChEBI" id="CHEBI:15377"/>
        <dbReference type="ChEBI" id="CHEBI:15379"/>
        <dbReference type="ChEBI" id="CHEBI:57504"/>
        <dbReference type="ChEBI" id="CHEBI:57924"/>
        <dbReference type="EC" id="1.14.18.1"/>
    </reaction>
</comment>
<comment type="similarity">
    <text evidence="2">Belongs to the tyrosinase family.</text>
</comment>
<evidence type="ECO:0000256" key="6">
    <source>
        <dbReference type="ARBA" id="ARBA00023008"/>
    </source>
</evidence>
<dbReference type="Gene3D" id="1.10.1280.10">
    <property type="entry name" value="Di-copper center containing domain from catechol oxidase"/>
    <property type="match status" value="1"/>
</dbReference>
<evidence type="ECO:0000259" key="11">
    <source>
        <dbReference type="PROSITE" id="PS00498"/>
    </source>
</evidence>
<dbReference type="OrthoDB" id="6132182at2759"/>
<dbReference type="STRING" id="703135.A0A2A9NYK6"/>
<evidence type="ECO:0000256" key="4">
    <source>
        <dbReference type="ARBA" id="ARBA00022723"/>
    </source>
</evidence>
<dbReference type="InterPro" id="IPR008922">
    <property type="entry name" value="Di-copper_centre_dom_sf"/>
</dbReference>
<proteinExistence type="inferred from homology"/>
<dbReference type="GO" id="GO:0042438">
    <property type="term" value="P:melanin biosynthetic process"/>
    <property type="evidence" value="ECO:0007669"/>
    <property type="project" value="UniProtKB-KW"/>
</dbReference>
<dbReference type="Pfam" id="PF00264">
    <property type="entry name" value="Tyrosinase"/>
    <property type="match status" value="1"/>
</dbReference>
<evidence type="ECO:0000256" key="3">
    <source>
        <dbReference type="ARBA" id="ARBA00011906"/>
    </source>
</evidence>
<comment type="cofactor">
    <cofactor evidence="1">
        <name>Cu(2+)</name>
        <dbReference type="ChEBI" id="CHEBI:29036"/>
    </cofactor>
</comment>
<evidence type="ECO:0000256" key="2">
    <source>
        <dbReference type="ARBA" id="ARBA00009928"/>
    </source>
</evidence>
<protein>
    <recommendedName>
        <fullName evidence="3">tyrosinase</fullName>
        <ecNumber evidence="3">1.14.18.1</ecNumber>
    </recommendedName>
</protein>
<comment type="catalytic activity">
    <reaction evidence="10">
        <text>L-tyrosine + O2 = L-dopaquinone + H2O</text>
        <dbReference type="Rhea" id="RHEA:18117"/>
        <dbReference type="ChEBI" id="CHEBI:15377"/>
        <dbReference type="ChEBI" id="CHEBI:15379"/>
        <dbReference type="ChEBI" id="CHEBI:57924"/>
        <dbReference type="ChEBI" id="CHEBI:58315"/>
        <dbReference type="EC" id="1.14.18.1"/>
    </reaction>
</comment>
<dbReference type="SUPFAM" id="SSF48056">
    <property type="entry name" value="Di-copper centre-containing domain"/>
    <property type="match status" value="1"/>
</dbReference>
<keyword evidence="4" id="KW-0479">Metal-binding</keyword>
<dbReference type="Pfam" id="PF18132">
    <property type="entry name" value="Tyrosinase_C"/>
    <property type="match status" value="1"/>
</dbReference>
<dbReference type="InterPro" id="IPR041640">
    <property type="entry name" value="Tyrosinase_C"/>
</dbReference>
<evidence type="ECO:0000256" key="5">
    <source>
        <dbReference type="ARBA" id="ARBA00023002"/>
    </source>
</evidence>
<reference evidence="12 13" key="1">
    <citation type="submission" date="2014-02" db="EMBL/GenBank/DDBJ databases">
        <title>Transposable element dynamics among asymbiotic and ectomycorrhizal Amanita fungi.</title>
        <authorList>
            <consortium name="DOE Joint Genome Institute"/>
            <person name="Hess J."/>
            <person name="Skrede I."/>
            <person name="Wolfe B."/>
            <person name="LaButti K."/>
            <person name="Ohm R.A."/>
            <person name="Grigoriev I.V."/>
            <person name="Pringle A."/>
        </authorList>
    </citation>
    <scope>NUCLEOTIDE SEQUENCE [LARGE SCALE GENOMIC DNA]</scope>
    <source>
        <strain evidence="12 13">SKay4041</strain>
    </source>
</reference>
<evidence type="ECO:0000313" key="13">
    <source>
        <dbReference type="Proteomes" id="UP000242287"/>
    </source>
</evidence>
<feature type="domain" description="Tyrosinase copper-binding" evidence="11">
    <location>
        <begin position="224"/>
        <end position="235"/>
    </location>
</feature>
<keyword evidence="13" id="KW-1185">Reference proteome</keyword>
<keyword evidence="7" id="KW-0503">Monooxygenase</keyword>
<dbReference type="Gene3D" id="2.60.310.20">
    <property type="match status" value="1"/>
</dbReference>
<evidence type="ECO:0000256" key="9">
    <source>
        <dbReference type="ARBA" id="ARBA00048233"/>
    </source>
</evidence>
<dbReference type="GO" id="GO:0046872">
    <property type="term" value="F:metal ion binding"/>
    <property type="evidence" value="ECO:0007669"/>
    <property type="project" value="UniProtKB-KW"/>
</dbReference>
<evidence type="ECO:0000256" key="8">
    <source>
        <dbReference type="ARBA" id="ARBA00023101"/>
    </source>
</evidence>
<accession>A0A2A9NYK6</accession>
<evidence type="ECO:0000256" key="1">
    <source>
        <dbReference type="ARBA" id="ARBA00001973"/>
    </source>
</evidence>
<dbReference type="PROSITE" id="PS00498">
    <property type="entry name" value="TYROSINASE_2"/>
    <property type="match status" value="1"/>
</dbReference>
<keyword evidence="6" id="KW-0186">Copper</keyword>
<evidence type="ECO:0000256" key="7">
    <source>
        <dbReference type="ARBA" id="ARBA00023033"/>
    </source>
</evidence>
<dbReference type="InterPro" id="IPR050316">
    <property type="entry name" value="Tyrosinase/Hemocyanin"/>
</dbReference>
<evidence type="ECO:0000313" key="12">
    <source>
        <dbReference type="EMBL" id="PFH53631.1"/>
    </source>
</evidence>
<dbReference type="EC" id="1.14.18.1" evidence="3"/>
<keyword evidence="8" id="KW-0470">Melanin biosynthesis</keyword>
<sequence length="486" mass="55385">MTHSSVLGGSMVNPTPYGTALLVYLLPESGNGVDITHMDPFCSWHRPYLMVIEQTIQKHAIAIATQFTVDKEAWQKVAVDLRQPYWDWTANSLPPDVVIRDEHVTITDFKGQKVQVVNPLIRYRFKSTLPFHTPFEKWHTTLRHPDATGKEKIDELVRILENAQTQIRDDTVALLSWIHDWAQFSNHTDDDNSITNSLEAIHDYIHVEVGGEGHMADTGVAAFDPIFFLHHCNVDRLFSLWAAMKPGKGVTTGKNDQGGTFTLAPLVPLDENTDLSPFWDSQNTFWCSKNIFNTQTFRYTYPDFVNVNQDDHVATKAAAERVTSGYVDRYFAKSIFTVQPDAKKLWNWTVRIRTKKFELGRSFSMLIFLGNVPAETSVWRMCSSFVGVHHVFTNSAAGRCANCQANADMIHEGFIHMNRHLCVTLPEAVTFDPRVVEPYLTEKLHWRTIDICSSSPFCVWLVFVVLVIDYVLSRLADVRSMLTCLR</sequence>
<organism evidence="12 13">
    <name type="scientific">Amanita thiersii Skay4041</name>
    <dbReference type="NCBI Taxonomy" id="703135"/>
    <lineage>
        <taxon>Eukaryota</taxon>
        <taxon>Fungi</taxon>
        <taxon>Dikarya</taxon>
        <taxon>Basidiomycota</taxon>
        <taxon>Agaricomycotina</taxon>
        <taxon>Agaricomycetes</taxon>
        <taxon>Agaricomycetidae</taxon>
        <taxon>Agaricales</taxon>
        <taxon>Pluteineae</taxon>
        <taxon>Amanitaceae</taxon>
        <taxon>Amanita</taxon>
    </lineage>
</organism>
<dbReference type="Proteomes" id="UP000242287">
    <property type="component" value="Unassembled WGS sequence"/>
</dbReference>
<dbReference type="InterPro" id="IPR002227">
    <property type="entry name" value="Tyrosinase_Cu-bd"/>
</dbReference>